<dbReference type="InterPro" id="IPR006450">
    <property type="entry name" value="Phage_HK97_gp6-like"/>
</dbReference>
<dbReference type="CDD" id="cd08054">
    <property type="entry name" value="gp6"/>
    <property type="match status" value="1"/>
</dbReference>
<accession>A0A8S5NHZ8</accession>
<dbReference type="Gene3D" id="1.10.3230.30">
    <property type="entry name" value="Phage gp6-like head-tail connector protein"/>
    <property type="match status" value="1"/>
</dbReference>
<organism evidence="1">
    <name type="scientific">Siphoviridae sp. ctgu013</name>
    <dbReference type="NCBI Taxonomy" id="2826421"/>
    <lineage>
        <taxon>Viruses</taxon>
        <taxon>Duplodnaviria</taxon>
        <taxon>Heunggongvirae</taxon>
        <taxon>Uroviricota</taxon>
        <taxon>Caudoviricetes</taxon>
    </lineage>
</organism>
<reference evidence="1" key="1">
    <citation type="journal article" date="2021" name="Proc. Natl. Acad. Sci. U.S.A.">
        <title>A Catalog of Tens of Thousands of Viruses from Human Metagenomes Reveals Hidden Associations with Chronic Diseases.</title>
        <authorList>
            <person name="Tisza M.J."/>
            <person name="Buck C.B."/>
        </authorList>
    </citation>
    <scope>NUCLEOTIDE SEQUENCE</scope>
    <source>
        <strain evidence="1">Ctgu013</strain>
    </source>
</reference>
<dbReference type="NCBIfam" id="TIGR01560">
    <property type="entry name" value="put_DNA_pack"/>
    <property type="match status" value="1"/>
</dbReference>
<name>A0A8S5NHZ8_9CAUD</name>
<protein>
    <submittedName>
        <fullName evidence="1">Head tail connector</fullName>
    </submittedName>
</protein>
<proteinExistence type="predicted"/>
<evidence type="ECO:0000313" key="1">
    <source>
        <dbReference type="EMBL" id="DAD93988.1"/>
    </source>
</evidence>
<dbReference type="InterPro" id="IPR021146">
    <property type="entry name" value="Phage_gp6-like_head-tail"/>
</dbReference>
<sequence length="98" mass="11401">MISVDQVKDYLRIPYEEDDGYIESAISQGYSYIRDAVDDFDAIYAEDAAFSDKCDMWVLTQWMPSAYDRREGMFTGAVTMDYTARAMLTQLQMYRKEG</sequence>
<dbReference type="Pfam" id="PF05135">
    <property type="entry name" value="Phage_connect_1"/>
    <property type="match status" value="1"/>
</dbReference>
<dbReference type="EMBL" id="BK015171">
    <property type="protein sequence ID" value="DAD93988.1"/>
    <property type="molecule type" value="Genomic_DNA"/>
</dbReference>